<dbReference type="InterPro" id="IPR027417">
    <property type="entry name" value="P-loop_NTPase"/>
</dbReference>
<keyword evidence="5" id="KW-1185">Reference proteome</keyword>
<dbReference type="GO" id="GO:0008146">
    <property type="term" value="F:sulfotransferase activity"/>
    <property type="evidence" value="ECO:0007669"/>
    <property type="project" value="InterPro"/>
</dbReference>
<evidence type="ECO:0000256" key="1">
    <source>
        <dbReference type="ARBA" id="ARBA00005771"/>
    </source>
</evidence>
<gene>
    <name evidence="4" type="ORF">SK128_026163</name>
</gene>
<protein>
    <recommendedName>
        <fullName evidence="3">Sulfotransferase domain-containing protein</fullName>
    </recommendedName>
</protein>
<dbReference type="PANTHER" id="PTHR11783">
    <property type="entry name" value="SULFOTRANSFERASE SULT"/>
    <property type="match status" value="1"/>
</dbReference>
<comment type="caution">
    <text evidence="4">The sequence shown here is derived from an EMBL/GenBank/DDBJ whole genome shotgun (WGS) entry which is preliminary data.</text>
</comment>
<keyword evidence="2" id="KW-0808">Transferase</keyword>
<reference evidence="4 5" key="1">
    <citation type="submission" date="2023-11" db="EMBL/GenBank/DDBJ databases">
        <title>Halocaridina rubra genome assembly.</title>
        <authorList>
            <person name="Smith C."/>
        </authorList>
    </citation>
    <scope>NUCLEOTIDE SEQUENCE [LARGE SCALE GENOMIC DNA]</scope>
    <source>
        <strain evidence="4">EP-1</strain>
        <tissue evidence="4">Whole</tissue>
    </source>
</reference>
<feature type="domain" description="Sulfotransferase" evidence="3">
    <location>
        <begin position="2"/>
        <end position="115"/>
    </location>
</feature>
<accession>A0AAN8WT12</accession>
<name>A0AAN8WT12_HALRR</name>
<dbReference type="Pfam" id="PF00685">
    <property type="entry name" value="Sulfotransfer_1"/>
    <property type="match status" value="1"/>
</dbReference>
<dbReference type="Proteomes" id="UP001381693">
    <property type="component" value="Unassembled WGS sequence"/>
</dbReference>
<comment type="similarity">
    <text evidence="1">Belongs to the sulfotransferase 1 family.</text>
</comment>
<evidence type="ECO:0000259" key="3">
    <source>
        <dbReference type="Pfam" id="PF00685"/>
    </source>
</evidence>
<evidence type="ECO:0000313" key="4">
    <source>
        <dbReference type="EMBL" id="KAK7070487.1"/>
    </source>
</evidence>
<proteinExistence type="inferred from homology"/>
<dbReference type="AlphaFoldDB" id="A0AAN8WT12"/>
<dbReference type="SUPFAM" id="SSF52540">
    <property type="entry name" value="P-loop containing nucleoside triphosphate hydrolases"/>
    <property type="match status" value="1"/>
</dbReference>
<organism evidence="4 5">
    <name type="scientific">Halocaridina rubra</name>
    <name type="common">Hawaiian red shrimp</name>
    <dbReference type="NCBI Taxonomy" id="373956"/>
    <lineage>
        <taxon>Eukaryota</taxon>
        <taxon>Metazoa</taxon>
        <taxon>Ecdysozoa</taxon>
        <taxon>Arthropoda</taxon>
        <taxon>Crustacea</taxon>
        <taxon>Multicrustacea</taxon>
        <taxon>Malacostraca</taxon>
        <taxon>Eumalacostraca</taxon>
        <taxon>Eucarida</taxon>
        <taxon>Decapoda</taxon>
        <taxon>Pleocyemata</taxon>
        <taxon>Caridea</taxon>
        <taxon>Atyoidea</taxon>
        <taxon>Atyidae</taxon>
        <taxon>Halocaridina</taxon>
    </lineage>
</organism>
<dbReference type="Gene3D" id="3.40.50.300">
    <property type="entry name" value="P-loop containing nucleotide triphosphate hydrolases"/>
    <property type="match status" value="1"/>
</dbReference>
<evidence type="ECO:0000313" key="5">
    <source>
        <dbReference type="Proteomes" id="UP001381693"/>
    </source>
</evidence>
<dbReference type="EMBL" id="JAXCGZ010015345">
    <property type="protein sequence ID" value="KAK7070487.1"/>
    <property type="molecule type" value="Genomic_DNA"/>
</dbReference>
<dbReference type="InterPro" id="IPR000863">
    <property type="entry name" value="Sulfotransferase_dom"/>
</dbReference>
<sequence length="119" mass="14034">MAWEKKNHPNFHFMFYEDMKADIDNQLRKLNEFLGTELTQVQLNKIREYTSFASMKKRYDMMMTAENLDIMNKDVEEQGGGFFRKGQAGDWKNNFSPELLQEMTQWIESNASGTGITFK</sequence>
<evidence type="ECO:0000256" key="2">
    <source>
        <dbReference type="ARBA" id="ARBA00022679"/>
    </source>
</evidence>